<accession>A0A9P5XWR7</accession>
<evidence type="ECO:0000313" key="2">
    <source>
        <dbReference type="EMBL" id="KAF9457992.1"/>
    </source>
</evidence>
<feature type="compositionally biased region" description="Polar residues" evidence="1">
    <location>
        <begin position="490"/>
        <end position="505"/>
    </location>
</feature>
<comment type="caution">
    <text evidence="2">The sequence shown here is derived from an EMBL/GenBank/DDBJ whole genome shotgun (WGS) entry which is preliminary data.</text>
</comment>
<evidence type="ECO:0000313" key="3">
    <source>
        <dbReference type="Proteomes" id="UP000807353"/>
    </source>
</evidence>
<sequence>MIPVEVETYVYALLAQGQGYPLWNPNPSRSFSTAYKNKGCGIGDLCIITPDGSVDFLWNVCYPHSHPVNFGRTPPDFVPVGIDLATDVDEEEGWRGNWGHVCNLNIKQHHLGVNASLEASPFVPSGFHADLESSTSDIRAGVLVLPEGADRYDVLRLDEFREYAKRNARSWYKHVNGPAFRRGAFEDSLYLVTGCKKTTSWAAASFHHYSEHRGVTVEVKAAMLAGGGVSAGYSWAISCPATARSGPPNPTGGTPTNTNPPQNQCVFIKGFKIALREGMTQKLGLRPAISLETNPAKIKPGSRGPIPFRHSGGNTDDTEKGRGLIEGKLGGGAGETSPDSKLSFGKTKSKVVRSGTVAGKNVASLGPKLSPESPPHGKAATGRMDGAINIDIESPDMVVMDFPTTPEHDLNFQHPSDIINEWLLSKTEKADIAITHDDVWCSVLKKDDLLFPSAEELLRRIGPHYDSYLSFPNTVALHDRRINRTDVPQENRPQTVQKGTGLQRTVWSQQSGLPTQIYK</sequence>
<gene>
    <name evidence="2" type="ORF">BDZ94DRAFT_1271714</name>
</gene>
<evidence type="ECO:0000256" key="1">
    <source>
        <dbReference type="SAM" id="MobiDB-lite"/>
    </source>
</evidence>
<dbReference type="AlphaFoldDB" id="A0A9P5XWR7"/>
<feature type="region of interest" description="Disordered" evidence="1">
    <location>
        <begin position="361"/>
        <end position="382"/>
    </location>
</feature>
<reference evidence="2" key="1">
    <citation type="submission" date="2020-11" db="EMBL/GenBank/DDBJ databases">
        <authorList>
            <consortium name="DOE Joint Genome Institute"/>
            <person name="Ahrendt S."/>
            <person name="Riley R."/>
            <person name="Andreopoulos W."/>
            <person name="Labutti K."/>
            <person name="Pangilinan J."/>
            <person name="Ruiz-Duenas F.J."/>
            <person name="Barrasa J.M."/>
            <person name="Sanchez-Garcia M."/>
            <person name="Camarero S."/>
            <person name="Miyauchi S."/>
            <person name="Serrano A."/>
            <person name="Linde D."/>
            <person name="Babiker R."/>
            <person name="Drula E."/>
            <person name="Ayuso-Fernandez I."/>
            <person name="Pacheco R."/>
            <person name="Padilla G."/>
            <person name="Ferreira P."/>
            <person name="Barriuso J."/>
            <person name="Kellner H."/>
            <person name="Castanera R."/>
            <person name="Alfaro M."/>
            <person name="Ramirez L."/>
            <person name="Pisabarro A.G."/>
            <person name="Kuo A."/>
            <person name="Tritt A."/>
            <person name="Lipzen A."/>
            <person name="He G."/>
            <person name="Yan M."/>
            <person name="Ng V."/>
            <person name="Cullen D."/>
            <person name="Martin F."/>
            <person name="Rosso M.-N."/>
            <person name="Henrissat B."/>
            <person name="Hibbett D."/>
            <person name="Martinez A.T."/>
            <person name="Grigoriev I.V."/>
        </authorList>
    </citation>
    <scope>NUCLEOTIDE SEQUENCE</scope>
    <source>
        <strain evidence="2">CBS 247.69</strain>
    </source>
</reference>
<dbReference type="Proteomes" id="UP000807353">
    <property type="component" value="Unassembled WGS sequence"/>
</dbReference>
<feature type="region of interest" description="Disordered" evidence="1">
    <location>
        <begin position="294"/>
        <end position="349"/>
    </location>
</feature>
<name>A0A9P5XWR7_9AGAR</name>
<dbReference type="EMBL" id="MU150352">
    <property type="protein sequence ID" value="KAF9457992.1"/>
    <property type="molecule type" value="Genomic_DNA"/>
</dbReference>
<feature type="region of interest" description="Disordered" evidence="1">
    <location>
        <begin position="484"/>
        <end position="505"/>
    </location>
</feature>
<keyword evidence="3" id="KW-1185">Reference proteome</keyword>
<protein>
    <submittedName>
        <fullName evidence="2">Uncharacterized protein</fullName>
    </submittedName>
</protein>
<organism evidence="2 3">
    <name type="scientific">Collybia nuda</name>
    <dbReference type="NCBI Taxonomy" id="64659"/>
    <lineage>
        <taxon>Eukaryota</taxon>
        <taxon>Fungi</taxon>
        <taxon>Dikarya</taxon>
        <taxon>Basidiomycota</taxon>
        <taxon>Agaricomycotina</taxon>
        <taxon>Agaricomycetes</taxon>
        <taxon>Agaricomycetidae</taxon>
        <taxon>Agaricales</taxon>
        <taxon>Tricholomatineae</taxon>
        <taxon>Clitocybaceae</taxon>
        <taxon>Collybia</taxon>
    </lineage>
</organism>
<dbReference type="OrthoDB" id="2662290at2759"/>
<proteinExistence type="predicted"/>